<dbReference type="CDD" id="cd09392">
    <property type="entry name" value="LIM2_Lrg1p_like"/>
    <property type="match status" value="1"/>
</dbReference>
<evidence type="ECO:0000256" key="1">
    <source>
        <dbReference type="ARBA" id="ARBA00004123"/>
    </source>
</evidence>
<name>A0A9P6AMI6_9AGAM</name>
<dbReference type="SUPFAM" id="SSF48350">
    <property type="entry name" value="GTPase activation domain, GAP"/>
    <property type="match status" value="1"/>
</dbReference>
<feature type="compositionally biased region" description="Basic and acidic residues" evidence="7">
    <location>
        <begin position="1086"/>
        <end position="1102"/>
    </location>
</feature>
<dbReference type="PROSITE" id="PS00478">
    <property type="entry name" value="LIM_DOMAIN_1"/>
    <property type="match status" value="1"/>
</dbReference>
<keyword evidence="6" id="KW-0440">LIM domain</keyword>
<feature type="domain" description="Rho-GAP" evidence="9">
    <location>
        <begin position="823"/>
        <end position="1025"/>
    </location>
</feature>
<feature type="compositionally biased region" description="Polar residues" evidence="7">
    <location>
        <begin position="624"/>
        <end position="634"/>
    </location>
</feature>
<dbReference type="EMBL" id="MU129055">
    <property type="protein sequence ID" value="KAF9508594.1"/>
    <property type="molecule type" value="Genomic_DNA"/>
</dbReference>
<accession>A0A9P6AMI6</accession>
<dbReference type="Gene3D" id="2.10.110.10">
    <property type="entry name" value="Cysteine Rich Protein"/>
    <property type="match status" value="4"/>
</dbReference>
<dbReference type="InterPro" id="IPR001781">
    <property type="entry name" value="Znf_LIM"/>
</dbReference>
<evidence type="ECO:0000256" key="5">
    <source>
        <dbReference type="ARBA" id="ARBA00023242"/>
    </source>
</evidence>
<keyword evidence="2 6" id="KW-0479">Metal-binding</keyword>
<feature type="compositionally biased region" description="Polar residues" evidence="7">
    <location>
        <begin position="1067"/>
        <end position="1082"/>
    </location>
</feature>
<dbReference type="InterPro" id="IPR008936">
    <property type="entry name" value="Rho_GTPase_activation_prot"/>
</dbReference>
<gene>
    <name evidence="10" type="ORF">BS47DRAFT_1415808</name>
</gene>
<dbReference type="GO" id="GO:0007165">
    <property type="term" value="P:signal transduction"/>
    <property type="evidence" value="ECO:0007669"/>
    <property type="project" value="InterPro"/>
</dbReference>
<evidence type="ECO:0000256" key="3">
    <source>
        <dbReference type="ARBA" id="ARBA00022737"/>
    </source>
</evidence>
<comment type="subcellular location">
    <subcellularLocation>
        <location evidence="1">Nucleus</location>
    </subcellularLocation>
</comment>
<dbReference type="SMART" id="SM00324">
    <property type="entry name" value="RhoGAP"/>
    <property type="match status" value="1"/>
</dbReference>
<dbReference type="GO" id="GO:0005737">
    <property type="term" value="C:cytoplasm"/>
    <property type="evidence" value="ECO:0007669"/>
    <property type="project" value="TreeGrafter"/>
</dbReference>
<comment type="caution">
    <text evidence="10">The sequence shown here is derived from an EMBL/GenBank/DDBJ whole genome shotgun (WGS) entry which is preliminary data.</text>
</comment>
<keyword evidence="3" id="KW-0677">Repeat</keyword>
<dbReference type="PANTHER" id="PTHR24215">
    <property type="entry name" value="RHO-GTPASE-ACTIVATING PROTEIN LRG1"/>
    <property type="match status" value="1"/>
</dbReference>
<feature type="region of interest" description="Disordered" evidence="7">
    <location>
        <begin position="697"/>
        <end position="728"/>
    </location>
</feature>
<dbReference type="GO" id="GO:0030036">
    <property type="term" value="P:actin cytoskeleton organization"/>
    <property type="evidence" value="ECO:0007669"/>
    <property type="project" value="TreeGrafter"/>
</dbReference>
<dbReference type="PANTHER" id="PTHR24215:SF10">
    <property type="entry name" value="RHO-GTPASE-ACTIVATING PROTEIN LRG1"/>
    <property type="match status" value="1"/>
</dbReference>
<dbReference type="InterPro" id="IPR000198">
    <property type="entry name" value="RhoGAP_dom"/>
</dbReference>
<proteinExistence type="predicted"/>
<evidence type="ECO:0000256" key="6">
    <source>
        <dbReference type="PROSITE-ProRule" id="PRU00125"/>
    </source>
</evidence>
<protein>
    <recommendedName>
        <fullName evidence="12">RhoGAP-domain-containing protein</fullName>
    </recommendedName>
</protein>
<dbReference type="OrthoDB" id="20689at2759"/>
<dbReference type="SMART" id="SM00132">
    <property type="entry name" value="LIM"/>
    <property type="match status" value="3"/>
</dbReference>
<feature type="compositionally biased region" description="Low complexity" evidence="7">
    <location>
        <begin position="1126"/>
        <end position="1135"/>
    </location>
</feature>
<evidence type="ECO:0000313" key="11">
    <source>
        <dbReference type="Proteomes" id="UP000886523"/>
    </source>
</evidence>
<dbReference type="GO" id="GO:0005634">
    <property type="term" value="C:nucleus"/>
    <property type="evidence" value="ECO:0007669"/>
    <property type="project" value="UniProtKB-SubCell"/>
</dbReference>
<evidence type="ECO:0000256" key="4">
    <source>
        <dbReference type="ARBA" id="ARBA00022833"/>
    </source>
</evidence>
<dbReference type="Pfam" id="PF00412">
    <property type="entry name" value="LIM"/>
    <property type="match status" value="2"/>
</dbReference>
<dbReference type="Pfam" id="PF00620">
    <property type="entry name" value="RhoGAP"/>
    <property type="match status" value="1"/>
</dbReference>
<reference evidence="10" key="1">
    <citation type="journal article" date="2020" name="Nat. Commun.">
        <title>Large-scale genome sequencing of mycorrhizal fungi provides insights into the early evolution of symbiotic traits.</title>
        <authorList>
            <person name="Miyauchi S."/>
            <person name="Kiss E."/>
            <person name="Kuo A."/>
            <person name="Drula E."/>
            <person name="Kohler A."/>
            <person name="Sanchez-Garcia M."/>
            <person name="Morin E."/>
            <person name="Andreopoulos B."/>
            <person name="Barry K.W."/>
            <person name="Bonito G."/>
            <person name="Buee M."/>
            <person name="Carver A."/>
            <person name="Chen C."/>
            <person name="Cichocki N."/>
            <person name="Clum A."/>
            <person name="Culley D."/>
            <person name="Crous P.W."/>
            <person name="Fauchery L."/>
            <person name="Girlanda M."/>
            <person name="Hayes R.D."/>
            <person name="Keri Z."/>
            <person name="LaButti K."/>
            <person name="Lipzen A."/>
            <person name="Lombard V."/>
            <person name="Magnuson J."/>
            <person name="Maillard F."/>
            <person name="Murat C."/>
            <person name="Nolan M."/>
            <person name="Ohm R.A."/>
            <person name="Pangilinan J."/>
            <person name="Pereira M.F."/>
            <person name="Perotto S."/>
            <person name="Peter M."/>
            <person name="Pfister S."/>
            <person name="Riley R."/>
            <person name="Sitrit Y."/>
            <person name="Stielow J.B."/>
            <person name="Szollosi G."/>
            <person name="Zifcakova L."/>
            <person name="Stursova M."/>
            <person name="Spatafora J.W."/>
            <person name="Tedersoo L."/>
            <person name="Vaario L.M."/>
            <person name="Yamada A."/>
            <person name="Yan M."/>
            <person name="Wang P."/>
            <person name="Xu J."/>
            <person name="Bruns T."/>
            <person name="Baldrian P."/>
            <person name="Vilgalys R."/>
            <person name="Dunand C."/>
            <person name="Henrissat B."/>
            <person name="Grigoriev I.V."/>
            <person name="Hibbett D."/>
            <person name="Nagy L.G."/>
            <person name="Martin F.M."/>
        </authorList>
    </citation>
    <scope>NUCLEOTIDE SEQUENCE</scope>
    <source>
        <strain evidence="10">UP504</strain>
    </source>
</reference>
<keyword evidence="4 6" id="KW-0862">Zinc</keyword>
<evidence type="ECO:0000313" key="10">
    <source>
        <dbReference type="EMBL" id="KAF9508594.1"/>
    </source>
</evidence>
<dbReference type="SUPFAM" id="SSF57716">
    <property type="entry name" value="Glucocorticoid receptor-like (DNA-binding domain)"/>
    <property type="match status" value="2"/>
</dbReference>
<keyword evidence="11" id="KW-1185">Reference proteome</keyword>
<dbReference type="Proteomes" id="UP000886523">
    <property type="component" value="Unassembled WGS sequence"/>
</dbReference>
<evidence type="ECO:0000259" key="8">
    <source>
        <dbReference type="PROSITE" id="PS50023"/>
    </source>
</evidence>
<feature type="compositionally biased region" description="Basic and acidic residues" evidence="7">
    <location>
        <begin position="697"/>
        <end position="720"/>
    </location>
</feature>
<keyword evidence="5" id="KW-0539">Nucleus</keyword>
<evidence type="ECO:0000256" key="7">
    <source>
        <dbReference type="SAM" id="MobiDB-lite"/>
    </source>
</evidence>
<dbReference type="FunFam" id="2.10.110.10:FF:000058">
    <property type="entry name" value="Rho GTPase activator Lrg11"/>
    <property type="match status" value="1"/>
</dbReference>
<dbReference type="GO" id="GO:0030695">
    <property type="term" value="F:GTPase regulator activity"/>
    <property type="evidence" value="ECO:0007669"/>
    <property type="project" value="UniProtKB-ARBA"/>
</dbReference>
<evidence type="ECO:0000256" key="2">
    <source>
        <dbReference type="ARBA" id="ARBA00022723"/>
    </source>
</evidence>
<dbReference type="PROSITE" id="PS50238">
    <property type="entry name" value="RHOGAP"/>
    <property type="match status" value="1"/>
</dbReference>
<dbReference type="GO" id="GO:0046872">
    <property type="term" value="F:metal ion binding"/>
    <property type="evidence" value="ECO:0007669"/>
    <property type="project" value="UniProtKB-KW"/>
</dbReference>
<dbReference type="Gene3D" id="1.10.555.10">
    <property type="entry name" value="Rho GTPase activation protein"/>
    <property type="match status" value="1"/>
</dbReference>
<feature type="region of interest" description="Disordered" evidence="7">
    <location>
        <begin position="1066"/>
        <end position="1185"/>
    </location>
</feature>
<feature type="domain" description="LIM zinc-binding" evidence="8">
    <location>
        <begin position="55"/>
        <end position="115"/>
    </location>
</feature>
<dbReference type="CDD" id="cd09391">
    <property type="entry name" value="LIM1_Lrg1p_like"/>
    <property type="match status" value="1"/>
</dbReference>
<organism evidence="10 11">
    <name type="scientific">Hydnum rufescens UP504</name>
    <dbReference type="NCBI Taxonomy" id="1448309"/>
    <lineage>
        <taxon>Eukaryota</taxon>
        <taxon>Fungi</taxon>
        <taxon>Dikarya</taxon>
        <taxon>Basidiomycota</taxon>
        <taxon>Agaricomycotina</taxon>
        <taxon>Agaricomycetes</taxon>
        <taxon>Cantharellales</taxon>
        <taxon>Hydnaceae</taxon>
        <taxon>Hydnum</taxon>
    </lineage>
</organism>
<dbReference type="PROSITE" id="PS50023">
    <property type="entry name" value="LIM_DOMAIN_2"/>
    <property type="match status" value="1"/>
</dbReference>
<evidence type="ECO:0000259" key="9">
    <source>
        <dbReference type="PROSITE" id="PS50238"/>
    </source>
</evidence>
<sequence length="1291" mass="144976">MNGQFVRALGTVFHLDCFRCKDCNDVVASKFFPVDSPDGRQYPLCERDYFSRLNLICAKCDQALRGSYITACNRKYHVEHFTCSVCTTLFGPQDSYYEHENDVYCHYHYSTRFATKCVGCNSAILKQFVEINRNSRDECWHPECYMIHKFWNVKVVSRVSTYDDSFQEPAKYYEAEERVETATSLREKQQKMEQQVYRIWTHLSAFEESSAACISDMLRYVSNGNYLDAIRMAEKFILHVEVLFAAIDDLEDHFAQAQAKGMSHVREARMLCRKTVDLFTLLSHTGEAGTTRRMGMTQELLSLVTGLAHYLKILIRIALTGALKLDRDFNRHRALLDFLDKLQCLAVEGGNPAARRIVRTSRPREVDSNGTMLLTSGTEGVSYGYKSLAPENAGESPFLGRISGSSTVNGNMSTPPSDLCLMCQKTVEEDCIRLGTYNRWHLHCVKCATCGRMASDLVVVEKSAARGDDSSQQVLPEARALSTARRPPAKVDEFLFVSDAKNEDEWDKIPPRAICCIDHPLIGSHVGFSAVSRLEQFAFLLNVALRRLYLLLLRRGVMPLASAVAPPSTVRPSATHRDSSDIIRMKGSVHLDRKLSATARVPKRSTVVEAPLGKIAQPTDVQHVQRNGGHSQHPNPAGHHREKKGSKPAINAELTPVPPGLTTVPPTPVHTQSPPLVSLPSMRRDTQSTHVKIVDDVRPDGDHEHEPLESSHVHATKRDAPGGTGRIPRLGDIPQLLESEQAREQHRSLPRLGDKPAIAELNPLELLIVKHFAVLALLRSPLKDQFDLDEILELIEMKKSTFWNRIFKGNDKKNIKKKGIFGVPIELLVERDGADSMLGASRAPIRIPSFIDDVISAMKQMDMSIEGIFRKNGNIRRLKELTDALDRDPTSVDLGSDNPVQLAALLKKFLRDMPDPLLTFKLHRLFIVSQSFPTDAERRRFLHLVSLILPKSHRDTMEALFVFLKWVASFSHVDEETGSKMDLPNLATVICPSILYSKGRDVARDESFMAIRVVTLLLENQDDFFTVPDEFLPVLNDQEYFTNCIDLPCKDVLRKCETYLRVKQGRANGTNGQNTPIGNGSSARLDGSEVKLVHQQRSDPIMRGRPAPPFAEPEWSPGADKRRSPRSTSRGPGSSQLQSAHGHGSSPNLLEGSSARHGHLAVPLHRVDKGYRHTSPPLGRYREPRDRRTITNRLLLRCGIPVHHDHCHHIDVPALISLDHLPMGPHLRMPARLWSICSNGRDHSSSLWVPSASWTLYVSLLYLGERRTRTSLPLFDLAFPHTLPSLLSAVH</sequence>
<evidence type="ECO:0008006" key="12">
    <source>
        <dbReference type="Google" id="ProtNLM"/>
    </source>
</evidence>
<feature type="region of interest" description="Disordered" evidence="7">
    <location>
        <begin position="624"/>
        <end position="653"/>
    </location>
</feature>